<keyword evidence="2" id="KW-1133">Transmembrane helix</keyword>
<evidence type="ECO:0000256" key="1">
    <source>
        <dbReference type="SAM" id="MobiDB-lite"/>
    </source>
</evidence>
<dbReference type="Proteomes" id="UP001281761">
    <property type="component" value="Unassembled WGS sequence"/>
</dbReference>
<keyword evidence="5" id="KW-1185">Reference proteome</keyword>
<sequence>MADLGIFMSIFAFIASLSSENSLPNQASNHHRGARDTVSTEQYVDYYPPPPISENLEVHYPIYLSHMLQICPQKNSADLFVGSKGHDEDNICSDHSTPCLTMDHTFPLAETTDTVTLLDSTTLSTALTSGARYLTLQTDSQDLQNGIISVGEHGSFTVSAEGTLLFKNISLDALDTKINAIIVVEPNGILTMQYCTFPVFQTSLTGAIRSEGTTTLTKTQFEQIEANKPKEFTLAVISNGTSVIDLYEMGETEYLSNVDCALFEQKDGQLIVKNSIFRNIDRNFGYGAVIHSQGLSGQIIVQNVTISNCTSEHRGHAISIHREDGEWNPGDVKLIDVNLLSPIKKGTIYLEGNGDTLLFQADCFTGSLFSATATLEEADGVICDEDTNTDIKTKFAEYPLIYLLFNYTTGPCYVHQNYYDVGECGTITAPCQALGVGMSQVVDGDVILLTNVTLERLEEVSSTITIDGSTDNNQPTFIRVGMDKGWKVLPNGNLTLKMVGCYTDRKKMNELCVVSGGELSLSNVTIVVYQTNECSAILVETGTATVRRLIMKLKDIRATHPDFGLVKVLTGSLTIDDTIVGGIEALPSLELQTNTLIVQSGGELAVAGSTFGTISSRTGQGSVLSSELQTGSVSISDSSFTATPLQSTQNAIHIRLVSSSTGSEPTLRIIRCSITFPSSPHHPSTILVIAHNIAELVRSGSFDGTVGDYSALTPLLVNSLSTQSALSEDKIPLAYIAFEWPQNENQVRMEEWGVDYDSCGLIKLPCLTFQRSLRQINTGKIRSRKIEVIGKTTLSDEISLISNILVVGGVETGTILSLTSTARFHLRTDQSESSLNVESLEMKITSTQTPFQVDSGTLSFRSLAMTIDSSELLLVQTKAGKFSIQNSTFALSSPQTRNSAMFHSSHNWSLNKPLRSLTQDDQAPSCEIVSPLMELSKTTVVLNSSTFSDFQSGVLLLSDCTTTISNTSLYNSQIGFSDFPEISRNIKCLSGKIEISKNGFLLNDKMDVSSLWIESDSSCVVSVDGNQVFATFFQPTIETWSCVITSANDFQMNVTGTNFFPCGMELLATTMAPAEETSNGNVSTVPFSEMKNSTISVVNSTTISISGQANTLPTISDLFGAVQCGTNTDSWCAHIPISVKKESNAKWVAGIVIPAVVMVLILVIVIAVCCYRFRRKRNDGDSYEDDDEQESTGFNGAFM</sequence>
<keyword evidence="3" id="KW-0732">Signal</keyword>
<dbReference type="InterPro" id="IPR011050">
    <property type="entry name" value="Pectin_lyase_fold/virulence"/>
</dbReference>
<keyword evidence="2" id="KW-0812">Transmembrane</keyword>
<dbReference type="EMBL" id="JARBJD010000193">
    <property type="protein sequence ID" value="KAK2947698.1"/>
    <property type="molecule type" value="Genomic_DNA"/>
</dbReference>
<evidence type="ECO:0000313" key="5">
    <source>
        <dbReference type="Proteomes" id="UP001281761"/>
    </source>
</evidence>
<name>A0ABQ9X7M1_9EUKA</name>
<proteinExistence type="predicted"/>
<feature type="transmembrane region" description="Helical" evidence="2">
    <location>
        <begin position="1147"/>
        <end position="1171"/>
    </location>
</feature>
<feature type="compositionally biased region" description="Acidic residues" evidence="1">
    <location>
        <begin position="1181"/>
        <end position="1190"/>
    </location>
</feature>
<evidence type="ECO:0000256" key="2">
    <source>
        <dbReference type="SAM" id="Phobius"/>
    </source>
</evidence>
<feature type="signal peptide" evidence="3">
    <location>
        <begin position="1"/>
        <end position="19"/>
    </location>
</feature>
<feature type="chain" id="PRO_5045516620" evidence="3">
    <location>
        <begin position="20"/>
        <end position="1199"/>
    </location>
</feature>
<dbReference type="SUPFAM" id="SSF51126">
    <property type="entry name" value="Pectin lyase-like"/>
    <property type="match status" value="1"/>
</dbReference>
<organism evidence="4 5">
    <name type="scientific">Blattamonas nauphoetae</name>
    <dbReference type="NCBI Taxonomy" id="2049346"/>
    <lineage>
        <taxon>Eukaryota</taxon>
        <taxon>Metamonada</taxon>
        <taxon>Preaxostyla</taxon>
        <taxon>Oxymonadida</taxon>
        <taxon>Blattamonas</taxon>
    </lineage>
</organism>
<evidence type="ECO:0000313" key="4">
    <source>
        <dbReference type="EMBL" id="KAK2947698.1"/>
    </source>
</evidence>
<feature type="region of interest" description="Disordered" evidence="1">
    <location>
        <begin position="1179"/>
        <end position="1199"/>
    </location>
</feature>
<evidence type="ECO:0000256" key="3">
    <source>
        <dbReference type="SAM" id="SignalP"/>
    </source>
</evidence>
<reference evidence="4 5" key="1">
    <citation type="journal article" date="2022" name="bioRxiv">
        <title>Genomics of Preaxostyla Flagellates Illuminates Evolutionary Transitions and the Path Towards Mitochondrial Loss.</title>
        <authorList>
            <person name="Novak L.V.F."/>
            <person name="Treitli S.C."/>
            <person name="Pyrih J."/>
            <person name="Halakuc P."/>
            <person name="Pipaliya S.V."/>
            <person name="Vacek V."/>
            <person name="Brzon O."/>
            <person name="Soukal P."/>
            <person name="Eme L."/>
            <person name="Dacks J.B."/>
            <person name="Karnkowska A."/>
            <person name="Elias M."/>
            <person name="Hampl V."/>
        </authorList>
    </citation>
    <scope>NUCLEOTIDE SEQUENCE [LARGE SCALE GENOMIC DNA]</scope>
    <source>
        <strain evidence="4">NAU3</strain>
        <tissue evidence="4">Gut</tissue>
    </source>
</reference>
<accession>A0ABQ9X7M1</accession>
<keyword evidence="2" id="KW-0472">Membrane</keyword>
<protein>
    <submittedName>
        <fullName evidence="4">Uncharacterized protein</fullName>
    </submittedName>
</protein>
<comment type="caution">
    <text evidence="4">The sequence shown here is derived from an EMBL/GenBank/DDBJ whole genome shotgun (WGS) entry which is preliminary data.</text>
</comment>
<gene>
    <name evidence="4" type="ORF">BLNAU_17368</name>
</gene>